<proteinExistence type="inferred from homology"/>
<dbReference type="EMBL" id="REFH01000011">
    <property type="protein sequence ID" value="RMA72980.1"/>
    <property type="molecule type" value="Genomic_DNA"/>
</dbReference>
<dbReference type="InterPro" id="IPR006016">
    <property type="entry name" value="UspA"/>
</dbReference>
<dbReference type="InterPro" id="IPR014729">
    <property type="entry name" value="Rossmann-like_a/b/a_fold"/>
</dbReference>
<dbReference type="AlphaFoldDB" id="A0A3L9ZL58"/>
<dbReference type="SUPFAM" id="SSF52402">
    <property type="entry name" value="Adenine nucleotide alpha hydrolases-like"/>
    <property type="match status" value="2"/>
</dbReference>
<sequence>MKTILIPTDFSEHSENALKAAALIAKHQNAKLLVLHVAGIKDSSLIKNNDESFTETMFYIRLAEKNFGEFLNKPYLKGLSVSQIIKKNTNFSEINEVLTENNVSLIVMSSHGTSGLHEIVIGSNTEKVIRYSNVPVLVIKEVASQYKMGIGVYTSDFSEDSIEAYKTAKEFFKEWQTTMKMVYINPNGRKFKNTRELDLMLTNFFTKAGEKDSSEFKNNVTIYSEHSIEKGIFNFSQDVNADFIVIPTHARQGIASILKGSLSEDVANHSMIPVLTIKI</sequence>
<reference evidence="3 4" key="1">
    <citation type="submission" date="2018-10" db="EMBL/GenBank/DDBJ databases">
        <title>Genomic Encyclopedia of Archaeal and Bacterial Type Strains, Phase II (KMG-II): from individual species to whole genera.</title>
        <authorList>
            <person name="Goeker M."/>
        </authorList>
    </citation>
    <scope>NUCLEOTIDE SEQUENCE [LARGE SCALE GENOMIC DNA]</scope>
    <source>
        <strain evidence="3 4">DSM 19727</strain>
    </source>
</reference>
<dbReference type="Gene3D" id="3.40.50.620">
    <property type="entry name" value="HUPs"/>
    <property type="match status" value="2"/>
</dbReference>
<dbReference type="RefSeq" id="WP_121926165.1">
    <property type="nucleotide sequence ID" value="NZ_CBCSGA010000010.1"/>
</dbReference>
<comment type="caution">
    <text evidence="3">The sequence shown here is derived from an EMBL/GenBank/DDBJ whole genome shotgun (WGS) entry which is preliminary data.</text>
</comment>
<evidence type="ECO:0000256" key="1">
    <source>
        <dbReference type="ARBA" id="ARBA00008791"/>
    </source>
</evidence>
<evidence type="ECO:0000313" key="3">
    <source>
        <dbReference type="EMBL" id="RMA72980.1"/>
    </source>
</evidence>
<organism evidence="3 4">
    <name type="scientific">Flavobacterium weaverense</name>
    <dbReference type="NCBI Taxonomy" id="271156"/>
    <lineage>
        <taxon>Bacteria</taxon>
        <taxon>Pseudomonadati</taxon>
        <taxon>Bacteroidota</taxon>
        <taxon>Flavobacteriia</taxon>
        <taxon>Flavobacteriales</taxon>
        <taxon>Flavobacteriaceae</taxon>
        <taxon>Flavobacterium</taxon>
    </lineage>
</organism>
<dbReference type="OrthoDB" id="9788959at2"/>
<name>A0A3L9ZL58_9FLAO</name>
<dbReference type="InterPro" id="IPR006015">
    <property type="entry name" value="Universal_stress_UspA"/>
</dbReference>
<keyword evidence="4" id="KW-1185">Reference proteome</keyword>
<dbReference type="PANTHER" id="PTHR46268:SF6">
    <property type="entry name" value="UNIVERSAL STRESS PROTEIN UP12"/>
    <property type="match status" value="1"/>
</dbReference>
<gene>
    <name evidence="3" type="ORF">BC961_2576</name>
</gene>
<dbReference type="CDD" id="cd00293">
    <property type="entry name" value="USP-like"/>
    <property type="match status" value="2"/>
</dbReference>
<accession>A0A3L9ZL58</accession>
<comment type="similarity">
    <text evidence="1">Belongs to the universal stress protein A family.</text>
</comment>
<dbReference type="PANTHER" id="PTHR46268">
    <property type="entry name" value="STRESS RESPONSE PROTEIN NHAX"/>
    <property type="match status" value="1"/>
</dbReference>
<evidence type="ECO:0000259" key="2">
    <source>
        <dbReference type="Pfam" id="PF00582"/>
    </source>
</evidence>
<evidence type="ECO:0000313" key="4">
    <source>
        <dbReference type="Proteomes" id="UP000280368"/>
    </source>
</evidence>
<dbReference type="Pfam" id="PF00582">
    <property type="entry name" value="Usp"/>
    <property type="match status" value="2"/>
</dbReference>
<feature type="domain" description="UspA" evidence="2">
    <location>
        <begin position="156"/>
        <end position="278"/>
    </location>
</feature>
<dbReference type="Proteomes" id="UP000280368">
    <property type="component" value="Unassembled WGS sequence"/>
</dbReference>
<dbReference type="PRINTS" id="PR01438">
    <property type="entry name" value="UNVRSLSTRESS"/>
</dbReference>
<protein>
    <submittedName>
        <fullName evidence="3">Nucleotide-binding universal stress UspA family protein</fullName>
    </submittedName>
</protein>
<feature type="domain" description="UspA" evidence="2">
    <location>
        <begin position="1"/>
        <end position="140"/>
    </location>
</feature>